<dbReference type="PANTHER" id="PTHR28630:SF31">
    <property type="entry name" value="PEROXIREDOXIN-LIKE 2A"/>
    <property type="match status" value="1"/>
</dbReference>
<comment type="caution">
    <text evidence="8">The sequence shown here is derived from an EMBL/GenBank/DDBJ whole genome shotgun (WGS) entry which is preliminary data.</text>
</comment>
<evidence type="ECO:0000256" key="1">
    <source>
        <dbReference type="ARBA" id="ARBA00004496"/>
    </source>
</evidence>
<proteinExistence type="inferred from homology"/>
<gene>
    <name evidence="8" type="ORF">IWQ60_000481</name>
</gene>
<protein>
    <recommendedName>
        <fullName evidence="5">Peroxiredoxin-like 2A</fullName>
    </recommendedName>
    <alternativeName>
        <fullName evidence="7">Peroxiredoxin-like 2 activated in M-CSF stimulated monocytes</fullName>
    </alternativeName>
    <alternativeName>
        <fullName evidence="6">Redox-regulatory protein FAM213A</fullName>
    </alternativeName>
</protein>
<keyword evidence="2" id="KW-0963">Cytoplasm</keyword>
<dbReference type="PANTHER" id="PTHR28630">
    <property type="match status" value="1"/>
</dbReference>
<evidence type="ECO:0000313" key="9">
    <source>
        <dbReference type="Proteomes" id="UP001150569"/>
    </source>
</evidence>
<reference evidence="8" key="1">
    <citation type="submission" date="2022-07" db="EMBL/GenBank/DDBJ databases">
        <title>Phylogenomic reconstructions and comparative analyses of Kickxellomycotina fungi.</title>
        <authorList>
            <person name="Reynolds N.K."/>
            <person name="Stajich J.E."/>
            <person name="Barry K."/>
            <person name="Grigoriev I.V."/>
            <person name="Crous P."/>
            <person name="Smith M.E."/>
        </authorList>
    </citation>
    <scope>NUCLEOTIDE SEQUENCE</scope>
    <source>
        <strain evidence="8">RSA 861</strain>
    </source>
</reference>
<evidence type="ECO:0000313" key="8">
    <source>
        <dbReference type="EMBL" id="KAJ1930237.1"/>
    </source>
</evidence>
<dbReference type="EMBL" id="JANBPT010000012">
    <property type="protein sequence ID" value="KAJ1930237.1"/>
    <property type="molecule type" value="Genomic_DNA"/>
</dbReference>
<keyword evidence="9" id="KW-1185">Reference proteome</keyword>
<evidence type="ECO:0000256" key="4">
    <source>
        <dbReference type="ARBA" id="ARBA00023787"/>
    </source>
</evidence>
<keyword evidence="3" id="KW-0676">Redox-active center</keyword>
<comment type="similarity">
    <text evidence="4">Belongs to the peroxiredoxin-like PRXL2 family. PRXL2A subfamily.</text>
</comment>
<name>A0A9W8AGG5_9FUNG</name>
<evidence type="ECO:0000256" key="3">
    <source>
        <dbReference type="ARBA" id="ARBA00023284"/>
    </source>
</evidence>
<dbReference type="Pfam" id="PF13911">
    <property type="entry name" value="AhpC-TSA_2"/>
    <property type="match status" value="1"/>
</dbReference>
<sequence>MAPKPSPVTLDALVQAPLRLLAPLSASNAASATGTTAEAPVGEVPNGADAATAALTPAEAAPSVMSQTLWATQPALVFAVRRPGCRLCREEAVKLASNRDTIEGQLGLNMVAVVHEELGVEEFQRDFWKGPVYLDEQKRVFTALSGGKIKKAPFWKLFTPSVFRNVRRAGKAGVQGNMKGEGRIMGGLFVIKQGDQGIAFQYKEKTFGDHAPIEQVLGACQDASAASPAQPEV</sequence>
<dbReference type="InterPro" id="IPR032801">
    <property type="entry name" value="PXL2A/B/C"/>
</dbReference>
<dbReference type="AlphaFoldDB" id="A0A9W8AGG5"/>
<accession>A0A9W8AGG5</accession>
<evidence type="ECO:0000256" key="6">
    <source>
        <dbReference type="ARBA" id="ARBA00032058"/>
    </source>
</evidence>
<evidence type="ECO:0000256" key="7">
    <source>
        <dbReference type="ARBA" id="ARBA00032129"/>
    </source>
</evidence>
<organism evidence="8 9">
    <name type="scientific">Tieghemiomyces parasiticus</name>
    <dbReference type="NCBI Taxonomy" id="78921"/>
    <lineage>
        <taxon>Eukaryota</taxon>
        <taxon>Fungi</taxon>
        <taxon>Fungi incertae sedis</taxon>
        <taxon>Zoopagomycota</taxon>
        <taxon>Kickxellomycotina</taxon>
        <taxon>Dimargaritomycetes</taxon>
        <taxon>Dimargaritales</taxon>
        <taxon>Dimargaritaceae</taxon>
        <taxon>Tieghemiomyces</taxon>
    </lineage>
</organism>
<comment type="subcellular location">
    <subcellularLocation>
        <location evidence="1">Cytoplasm</location>
    </subcellularLocation>
</comment>
<dbReference type="Proteomes" id="UP001150569">
    <property type="component" value="Unassembled WGS sequence"/>
</dbReference>
<evidence type="ECO:0000256" key="5">
    <source>
        <dbReference type="ARBA" id="ARBA00023849"/>
    </source>
</evidence>
<dbReference type="OrthoDB" id="40334at2759"/>
<dbReference type="GO" id="GO:0005737">
    <property type="term" value="C:cytoplasm"/>
    <property type="evidence" value="ECO:0007669"/>
    <property type="project" value="UniProtKB-SubCell"/>
</dbReference>
<evidence type="ECO:0000256" key="2">
    <source>
        <dbReference type="ARBA" id="ARBA00022490"/>
    </source>
</evidence>